<keyword evidence="1" id="KW-0677">Repeat</keyword>
<feature type="repeat" description="ANK" evidence="3">
    <location>
        <begin position="234"/>
        <end position="267"/>
    </location>
</feature>
<evidence type="ECO:0000313" key="5">
    <source>
        <dbReference type="EMBL" id="WZH45639.1"/>
    </source>
</evidence>
<dbReference type="SMART" id="SM00248">
    <property type="entry name" value="ANK"/>
    <property type="match status" value="13"/>
</dbReference>
<dbReference type="EMBL" id="CP151262">
    <property type="protein sequence ID" value="WZH45639.1"/>
    <property type="molecule type" value="Genomic_DNA"/>
</dbReference>
<dbReference type="PROSITE" id="PS50297">
    <property type="entry name" value="ANK_REP_REGION"/>
    <property type="match status" value="7"/>
</dbReference>
<feature type="repeat" description="ANK" evidence="3">
    <location>
        <begin position="135"/>
        <end position="167"/>
    </location>
</feature>
<evidence type="ECO:0000313" key="6">
    <source>
        <dbReference type="Proteomes" id="UP001489902"/>
    </source>
</evidence>
<accession>A0ABZ2WY93</accession>
<sequence>MDSLLEASMANLSIDERLQLLAALMDDSSEESSVRGDEMESESDEGTGPEIISHQAATALMDAARRFVPSQPIVNAAIRGDISLLRRLLQQPGAFVDVKDGIGETALFAAISHDQTDAAALLLEFNADANIHCTNTWMPLHLVARSGNTALAILLLEWGADAAARDSCGWAPLHVSSLYGTSAIAELLLEANTDPDLRASDQRTPLHTAVDYGQTEVIRLLVERNADRDAKDDEGRTPLHIAAMKRPFPPPVSLLLELGALANSIDTRGYTALHMAVAAGHDPVLAVEPLLQRGVDPDTVTSDGCTPLLLAIQHVQKPGTHRLAILQTLVQLDAIDLNRVSPRSGKNTSPLLHAVEVKSRRAIEILTDHGADANRPVDQDGKSVTPVLQAAAFHDPEEPQLLRALLDAGVKATEQIQCGITLGHIASLNGNIECLKLLIERNIDVNAADERGGTLLHLAARNRRPECIALLLQHGANIDPKAADRSTPLHDAARNGDEESIRLLLDAGADMSVTSLETGLPTPLDVLRETYLATEDEEARERLALIVFEMMERMAERDPLTRELRPDRQEGWLLRELSQRPPEGNSQRPHGPTVAEIRRRYQSN</sequence>
<feature type="repeat" description="ANK" evidence="3">
    <location>
        <begin position="484"/>
        <end position="516"/>
    </location>
</feature>
<evidence type="ECO:0000256" key="2">
    <source>
        <dbReference type="ARBA" id="ARBA00023043"/>
    </source>
</evidence>
<feature type="region of interest" description="Disordered" evidence="4">
    <location>
        <begin position="29"/>
        <end position="49"/>
    </location>
</feature>
<protein>
    <submittedName>
        <fullName evidence="5">Ankyrin repeat protein</fullName>
    </submittedName>
</protein>
<gene>
    <name evidence="5" type="ORF">QYS62_006705</name>
</gene>
<dbReference type="Pfam" id="PF12796">
    <property type="entry name" value="Ank_2"/>
    <property type="match status" value="3"/>
</dbReference>
<dbReference type="Gene3D" id="1.25.40.20">
    <property type="entry name" value="Ankyrin repeat-containing domain"/>
    <property type="match status" value="4"/>
</dbReference>
<dbReference type="PROSITE" id="PS50088">
    <property type="entry name" value="ANK_REPEAT"/>
    <property type="match status" value="8"/>
</dbReference>
<reference evidence="5 6" key="1">
    <citation type="submission" date="2024-04" db="EMBL/GenBank/DDBJ databases">
        <title>Complete genome sequence of Fusarium acuminatum.</title>
        <authorList>
            <person name="Lan B."/>
        </authorList>
    </citation>
    <scope>NUCLEOTIDE SEQUENCE [LARGE SCALE GENOMIC DNA]</scope>
    <source>
        <strain evidence="5">1A</strain>
    </source>
</reference>
<feature type="repeat" description="ANK" evidence="3">
    <location>
        <begin position="268"/>
        <end position="302"/>
    </location>
</feature>
<dbReference type="InterPro" id="IPR002110">
    <property type="entry name" value="Ankyrin_rpt"/>
</dbReference>
<dbReference type="Pfam" id="PF00023">
    <property type="entry name" value="Ank"/>
    <property type="match status" value="1"/>
</dbReference>
<proteinExistence type="predicted"/>
<dbReference type="SUPFAM" id="SSF48403">
    <property type="entry name" value="Ankyrin repeat"/>
    <property type="match status" value="2"/>
</dbReference>
<dbReference type="PANTHER" id="PTHR24173:SF74">
    <property type="entry name" value="ANKYRIN REPEAT DOMAIN-CONTAINING PROTEIN 16"/>
    <property type="match status" value="1"/>
</dbReference>
<evidence type="ECO:0000256" key="1">
    <source>
        <dbReference type="ARBA" id="ARBA00022737"/>
    </source>
</evidence>
<evidence type="ECO:0000256" key="4">
    <source>
        <dbReference type="SAM" id="MobiDB-lite"/>
    </source>
</evidence>
<evidence type="ECO:0000256" key="3">
    <source>
        <dbReference type="PROSITE-ProRule" id="PRU00023"/>
    </source>
</evidence>
<dbReference type="Proteomes" id="UP001489902">
    <property type="component" value="Chromosome 3"/>
</dbReference>
<dbReference type="PANTHER" id="PTHR24173">
    <property type="entry name" value="ANKYRIN REPEAT CONTAINING"/>
    <property type="match status" value="1"/>
</dbReference>
<feature type="repeat" description="ANK" evidence="3">
    <location>
        <begin position="201"/>
        <end position="233"/>
    </location>
</feature>
<keyword evidence="2 3" id="KW-0040">ANK repeat</keyword>
<feature type="region of interest" description="Disordered" evidence="4">
    <location>
        <begin position="576"/>
        <end position="604"/>
    </location>
</feature>
<feature type="repeat" description="ANK" evidence="3">
    <location>
        <begin position="168"/>
        <end position="200"/>
    </location>
</feature>
<feature type="repeat" description="ANK" evidence="3">
    <location>
        <begin position="451"/>
        <end position="483"/>
    </location>
</feature>
<organism evidence="5 6">
    <name type="scientific">Fusarium acuminatum</name>
    <dbReference type="NCBI Taxonomy" id="5515"/>
    <lineage>
        <taxon>Eukaryota</taxon>
        <taxon>Fungi</taxon>
        <taxon>Dikarya</taxon>
        <taxon>Ascomycota</taxon>
        <taxon>Pezizomycotina</taxon>
        <taxon>Sordariomycetes</taxon>
        <taxon>Hypocreomycetidae</taxon>
        <taxon>Hypocreales</taxon>
        <taxon>Nectriaceae</taxon>
        <taxon>Fusarium</taxon>
        <taxon>Fusarium tricinctum species complex</taxon>
    </lineage>
</organism>
<name>A0ABZ2WY93_9HYPO</name>
<feature type="repeat" description="ANK" evidence="3">
    <location>
        <begin position="418"/>
        <end position="450"/>
    </location>
</feature>
<keyword evidence="6" id="KW-1185">Reference proteome</keyword>
<dbReference type="InterPro" id="IPR036770">
    <property type="entry name" value="Ankyrin_rpt-contain_sf"/>
</dbReference>
<dbReference type="PRINTS" id="PR01415">
    <property type="entry name" value="ANKYRIN"/>
</dbReference>